<dbReference type="Proteomes" id="UP001266305">
    <property type="component" value="Unassembled WGS sequence"/>
</dbReference>
<keyword evidence="2" id="KW-1185">Reference proteome</keyword>
<organism evidence="1 2">
    <name type="scientific">Saguinus oedipus</name>
    <name type="common">Cotton-top tamarin</name>
    <name type="synonym">Oedipomidas oedipus</name>
    <dbReference type="NCBI Taxonomy" id="9490"/>
    <lineage>
        <taxon>Eukaryota</taxon>
        <taxon>Metazoa</taxon>
        <taxon>Chordata</taxon>
        <taxon>Craniata</taxon>
        <taxon>Vertebrata</taxon>
        <taxon>Euteleostomi</taxon>
        <taxon>Mammalia</taxon>
        <taxon>Eutheria</taxon>
        <taxon>Euarchontoglires</taxon>
        <taxon>Primates</taxon>
        <taxon>Haplorrhini</taxon>
        <taxon>Platyrrhini</taxon>
        <taxon>Cebidae</taxon>
        <taxon>Callitrichinae</taxon>
        <taxon>Saguinus</taxon>
    </lineage>
</organism>
<gene>
    <name evidence="1" type="ORF">P7K49_003219</name>
</gene>
<name>A0ABQ9WJJ9_SAGOE</name>
<proteinExistence type="predicted"/>
<dbReference type="EMBL" id="JASSZA010000001">
    <property type="protein sequence ID" value="KAK2121833.1"/>
    <property type="molecule type" value="Genomic_DNA"/>
</dbReference>
<accession>A0ABQ9WJJ9</accession>
<feature type="non-terminal residue" evidence="1">
    <location>
        <position position="51"/>
    </location>
</feature>
<evidence type="ECO:0000313" key="1">
    <source>
        <dbReference type="EMBL" id="KAK2121833.1"/>
    </source>
</evidence>
<protein>
    <submittedName>
        <fullName evidence="1">Uncharacterized protein</fullName>
    </submittedName>
</protein>
<comment type="caution">
    <text evidence="1">The sequence shown here is derived from an EMBL/GenBank/DDBJ whole genome shotgun (WGS) entry which is preliminary data.</text>
</comment>
<reference evidence="1 2" key="1">
    <citation type="submission" date="2023-05" db="EMBL/GenBank/DDBJ databases">
        <title>B98-5 Cell Line De Novo Hybrid Assembly: An Optical Mapping Approach.</title>
        <authorList>
            <person name="Kananen K."/>
            <person name="Auerbach J.A."/>
            <person name="Kautto E."/>
            <person name="Blachly J.S."/>
        </authorList>
    </citation>
    <scope>NUCLEOTIDE SEQUENCE [LARGE SCALE GENOMIC DNA]</scope>
    <source>
        <strain evidence="1">B95-8</strain>
        <tissue evidence="1">Cell line</tissue>
    </source>
</reference>
<evidence type="ECO:0000313" key="2">
    <source>
        <dbReference type="Proteomes" id="UP001266305"/>
    </source>
</evidence>
<sequence length="51" mass="5570">MVKAASPKKHLNHALQRTTQGSPSVYLLFCRRDSSSHSQWGSIGTSAGTRK</sequence>